<organism evidence="1 2">
    <name type="scientific">Paraburkholderia aspalathi</name>
    <dbReference type="NCBI Taxonomy" id="1324617"/>
    <lineage>
        <taxon>Bacteria</taxon>
        <taxon>Pseudomonadati</taxon>
        <taxon>Pseudomonadota</taxon>
        <taxon>Betaproteobacteria</taxon>
        <taxon>Burkholderiales</taxon>
        <taxon>Burkholderiaceae</taxon>
        <taxon>Paraburkholderia</taxon>
    </lineage>
</organism>
<proteinExistence type="predicted"/>
<sequence length="35" mass="4212">MPVWRQIARCLDGRDNVWFHDPPVAYYRHQGTKPT</sequence>
<protein>
    <submittedName>
        <fullName evidence="1">Uncharacterized protein</fullName>
    </submittedName>
</protein>
<name>A0A1I7BEJ9_9BURK</name>
<accession>A0A1I7BEJ9</accession>
<dbReference type="Proteomes" id="UP000198844">
    <property type="component" value="Unassembled WGS sequence"/>
</dbReference>
<dbReference type="EMBL" id="FPBH01000004">
    <property type="protein sequence ID" value="SFT85531.1"/>
    <property type="molecule type" value="Genomic_DNA"/>
</dbReference>
<evidence type="ECO:0000313" key="2">
    <source>
        <dbReference type="Proteomes" id="UP000198844"/>
    </source>
</evidence>
<reference evidence="1 2" key="1">
    <citation type="submission" date="2016-10" db="EMBL/GenBank/DDBJ databases">
        <authorList>
            <person name="de Groot N.N."/>
        </authorList>
    </citation>
    <scope>NUCLEOTIDE SEQUENCE [LARGE SCALE GENOMIC DNA]</scope>
    <source>
        <strain evidence="1 2">LMG 27731</strain>
    </source>
</reference>
<evidence type="ECO:0000313" key="1">
    <source>
        <dbReference type="EMBL" id="SFT85531.1"/>
    </source>
</evidence>
<gene>
    <name evidence="1" type="ORF">SAMN05192563_1004401</name>
</gene>
<dbReference type="AlphaFoldDB" id="A0A1I7BEJ9"/>